<gene>
    <name evidence="3" type="ORF">SAMN02983006_02558</name>
</gene>
<comment type="similarity">
    <text evidence="1">Belongs to the polypeptide deformylase family.</text>
</comment>
<evidence type="ECO:0000256" key="2">
    <source>
        <dbReference type="ARBA" id="ARBA00023004"/>
    </source>
</evidence>
<dbReference type="GO" id="GO:0042586">
    <property type="term" value="F:peptide deformylase activity"/>
    <property type="evidence" value="ECO:0007669"/>
    <property type="project" value="InterPro"/>
</dbReference>
<evidence type="ECO:0000313" key="4">
    <source>
        <dbReference type="Proteomes" id="UP000199006"/>
    </source>
</evidence>
<proteinExistence type="inferred from homology"/>
<dbReference type="InterPro" id="IPR036821">
    <property type="entry name" value="Peptide_deformylase_sf"/>
</dbReference>
<dbReference type="PANTHER" id="PTHR10458:SF22">
    <property type="entry name" value="PEPTIDE DEFORMYLASE"/>
    <property type="match status" value="1"/>
</dbReference>
<protein>
    <submittedName>
        <fullName evidence="3">Peptide deformylase</fullName>
    </submittedName>
</protein>
<accession>A0A1I4MBL6</accession>
<dbReference type="Gene3D" id="3.90.45.10">
    <property type="entry name" value="Peptide deformylase"/>
    <property type="match status" value="1"/>
</dbReference>
<dbReference type="Proteomes" id="UP000199006">
    <property type="component" value="Unassembled WGS sequence"/>
</dbReference>
<reference evidence="3 4" key="1">
    <citation type="submission" date="2016-10" db="EMBL/GenBank/DDBJ databases">
        <authorList>
            <person name="de Groot N.N."/>
        </authorList>
    </citation>
    <scope>NUCLEOTIDE SEQUENCE [LARGE SCALE GENOMIC DNA]</scope>
    <source>
        <strain evidence="3 4">ATCC 51327</strain>
    </source>
</reference>
<dbReference type="PANTHER" id="PTHR10458">
    <property type="entry name" value="PEPTIDE DEFORMYLASE"/>
    <property type="match status" value="1"/>
</dbReference>
<sequence length="122" mass="14399">MAIQKVLMLGNPDLRKQSTEIIDFGQPLAKIIKDLKDTLLYLQIEKKIGRALAAPQIGYLKKVIYYNSNDEEIIMVNPEIIWQSKKMFEIWDSCYSFDAAFFVKVCRYWQIKVKYQTRRGEL</sequence>
<evidence type="ECO:0000313" key="3">
    <source>
        <dbReference type="EMBL" id="SFM00445.1"/>
    </source>
</evidence>
<dbReference type="Pfam" id="PF01327">
    <property type="entry name" value="Pep_deformylase"/>
    <property type="match status" value="1"/>
</dbReference>
<keyword evidence="4" id="KW-1185">Reference proteome</keyword>
<dbReference type="EMBL" id="FOTI01000051">
    <property type="protein sequence ID" value="SFM00445.1"/>
    <property type="molecule type" value="Genomic_DNA"/>
</dbReference>
<dbReference type="InterPro" id="IPR023635">
    <property type="entry name" value="Peptide_deformylase"/>
</dbReference>
<evidence type="ECO:0000256" key="1">
    <source>
        <dbReference type="ARBA" id="ARBA00010759"/>
    </source>
</evidence>
<dbReference type="AlphaFoldDB" id="A0A1I4MBL6"/>
<organism evidence="3 4">
    <name type="scientific">Halanaerobium salsuginis</name>
    <dbReference type="NCBI Taxonomy" id="29563"/>
    <lineage>
        <taxon>Bacteria</taxon>
        <taxon>Bacillati</taxon>
        <taxon>Bacillota</taxon>
        <taxon>Clostridia</taxon>
        <taxon>Halanaerobiales</taxon>
        <taxon>Halanaerobiaceae</taxon>
        <taxon>Halanaerobium</taxon>
    </lineage>
</organism>
<dbReference type="STRING" id="29563.SAMN02983006_02558"/>
<name>A0A1I4MBL6_9FIRM</name>
<dbReference type="SUPFAM" id="SSF56420">
    <property type="entry name" value="Peptide deformylase"/>
    <property type="match status" value="1"/>
</dbReference>
<keyword evidence="2" id="KW-0408">Iron</keyword>
<dbReference type="RefSeq" id="WP_089862559.1">
    <property type="nucleotide sequence ID" value="NZ_FOTI01000051.1"/>
</dbReference>
<dbReference type="OrthoDB" id="9784988at2"/>